<dbReference type="InterPro" id="IPR002293">
    <property type="entry name" value="AA/rel_permease1"/>
</dbReference>
<accession>A0A3R9QR24</accession>
<feature type="transmembrane region" description="Helical" evidence="6">
    <location>
        <begin position="267"/>
        <end position="287"/>
    </location>
</feature>
<dbReference type="GO" id="GO:0005886">
    <property type="term" value="C:plasma membrane"/>
    <property type="evidence" value="ECO:0007669"/>
    <property type="project" value="UniProtKB-SubCell"/>
</dbReference>
<feature type="transmembrane region" description="Helical" evidence="6">
    <location>
        <begin position="172"/>
        <end position="193"/>
    </location>
</feature>
<reference evidence="7 8" key="1">
    <citation type="submission" date="2018-10" db="EMBL/GenBank/DDBJ databases">
        <title>Co-occurring genomic capacity for anaerobic methane metabolism and dissimilatory sulfite reduction discovered in the Korarchaeota.</title>
        <authorList>
            <person name="Mckay L.J."/>
            <person name="Dlakic M."/>
            <person name="Fields M.W."/>
            <person name="Delmont T.O."/>
            <person name="Eren A.M."/>
            <person name="Jay Z.J."/>
            <person name="Klingelsmith K.B."/>
            <person name="Rusch D.B."/>
            <person name="Inskeep W.P."/>
        </authorList>
    </citation>
    <scope>NUCLEOTIDE SEQUENCE [LARGE SCALE GENOMIC DNA]</scope>
    <source>
        <strain evidence="7 8">WS</strain>
    </source>
</reference>
<protein>
    <submittedName>
        <fullName evidence="7">APC family permease</fullName>
    </submittedName>
</protein>
<comment type="caution">
    <text evidence="7">The sequence shown here is derived from an EMBL/GenBank/DDBJ whole genome shotgun (WGS) entry which is preliminary data.</text>
</comment>
<dbReference type="InterPro" id="IPR014729">
    <property type="entry name" value="Rossmann-like_a/b/a_fold"/>
</dbReference>
<dbReference type="Gene3D" id="3.40.50.620">
    <property type="entry name" value="HUPs"/>
    <property type="match status" value="1"/>
</dbReference>
<organism evidence="7 8">
    <name type="scientific">Candidatus Korarchaeum cryptofilum</name>
    <dbReference type="NCBI Taxonomy" id="498846"/>
    <lineage>
        <taxon>Archaea</taxon>
        <taxon>Thermoproteota</taxon>
        <taxon>Candidatus Korarchaeia</taxon>
        <taxon>Candidatus Korarchaeales</taxon>
        <taxon>Candidatus Korarchaeaceae</taxon>
        <taxon>Candidatus Korarchaeum</taxon>
    </lineage>
</organism>
<dbReference type="EMBL" id="RCOR01000020">
    <property type="protein sequence ID" value="RSN69222.1"/>
    <property type="molecule type" value="Genomic_DNA"/>
</dbReference>
<evidence type="ECO:0000256" key="1">
    <source>
        <dbReference type="ARBA" id="ARBA00004651"/>
    </source>
</evidence>
<dbReference type="Pfam" id="PF13520">
    <property type="entry name" value="AA_permease_2"/>
    <property type="match status" value="1"/>
</dbReference>
<name>A0A3R9QR24_9CREN</name>
<dbReference type="PANTHER" id="PTHR42770:SF11">
    <property type="entry name" value="INNER MEMBRANE TRANSPORT PROTEIN YBAT"/>
    <property type="match status" value="1"/>
</dbReference>
<dbReference type="AlphaFoldDB" id="A0A3R9QR24"/>
<feature type="transmembrane region" description="Helical" evidence="6">
    <location>
        <begin position="431"/>
        <end position="452"/>
    </location>
</feature>
<dbReference type="InterPro" id="IPR050367">
    <property type="entry name" value="APC_superfamily"/>
</dbReference>
<dbReference type="GO" id="GO:0022857">
    <property type="term" value="F:transmembrane transporter activity"/>
    <property type="evidence" value="ECO:0007669"/>
    <property type="project" value="InterPro"/>
</dbReference>
<keyword evidence="5 6" id="KW-0472">Membrane</keyword>
<evidence type="ECO:0000256" key="4">
    <source>
        <dbReference type="ARBA" id="ARBA00022989"/>
    </source>
</evidence>
<keyword evidence="3 6" id="KW-0812">Transmembrane</keyword>
<feature type="transmembrane region" description="Helical" evidence="6">
    <location>
        <begin position="139"/>
        <end position="160"/>
    </location>
</feature>
<evidence type="ECO:0000313" key="7">
    <source>
        <dbReference type="EMBL" id="RSN69222.1"/>
    </source>
</evidence>
<dbReference type="PANTHER" id="PTHR42770">
    <property type="entry name" value="AMINO ACID TRANSPORTER-RELATED"/>
    <property type="match status" value="1"/>
</dbReference>
<evidence type="ECO:0000256" key="2">
    <source>
        <dbReference type="ARBA" id="ARBA00022475"/>
    </source>
</evidence>
<evidence type="ECO:0000256" key="3">
    <source>
        <dbReference type="ARBA" id="ARBA00022692"/>
    </source>
</evidence>
<feature type="transmembrane region" description="Helical" evidence="6">
    <location>
        <begin position="361"/>
        <end position="379"/>
    </location>
</feature>
<evidence type="ECO:0000256" key="5">
    <source>
        <dbReference type="ARBA" id="ARBA00023136"/>
    </source>
</evidence>
<keyword evidence="2" id="KW-1003">Cell membrane</keyword>
<sequence length="625" mass="68297">MGRVGKEESKRDEVSLKREVKLFGAFSMGYADVGADLYMAMGIVFLFSAGAAPLSFLIAAITYITVCFVYAELSSTYPLAGGAHIFAARGLGDHMGFLAGWFLILSYIVDIAVLAFSSSGYLSFFFPSIRKISIEVGPLYLNGLILMTIILIGFLILINIIGIRESTIFTEVLVAIDLIVESFILGAGLFLILQDPSKLLSNLGEFGAPGVHEDVSYIPGLDLKFQNFLYGTTLAMSSFVGIESIAQASEEIKRPYKWIPIATKLSAVSVVIFAIGISIAALGTAGWEAPAVHREMSMAIIMRSVPIIGSYASILVAFTGFVITLASSNTGVIGVSRVIYSMGKFKLMPGNLSTVNRRFRTPVRAIIFSGIVAILMSFLGELERIADVYAVAGLLSYLLVHLSLPKLRKIDRDAYRPWRTPGDLKIGGREINLVATIGLLSVGSLLGIVILLHKIGRSLALLWLLIGILTYVSYRKSAGLPVLGRVSAEEMRPAEYRRSVIAFIRPYEDEDVAEDIAHALKGRYKVHLTSIIDPEGLGSEEIEEEGMNAQRILNRIASKLRGMGLEVTYRIEFGKPREVAISFAEADIYDFILVIIGRGTRKLEEPGLARLLMEKFPGKVIAVRR</sequence>
<keyword evidence="4 6" id="KW-1133">Transmembrane helix</keyword>
<proteinExistence type="predicted"/>
<evidence type="ECO:0000313" key="8">
    <source>
        <dbReference type="Proteomes" id="UP000278149"/>
    </source>
</evidence>
<comment type="subcellular location">
    <subcellularLocation>
        <location evidence="1">Cell membrane</location>
        <topology evidence="1">Multi-pass membrane protein</topology>
    </subcellularLocation>
</comment>
<feature type="transmembrane region" description="Helical" evidence="6">
    <location>
        <begin position="385"/>
        <end position="404"/>
    </location>
</feature>
<feature type="transmembrane region" description="Helical" evidence="6">
    <location>
        <begin position="94"/>
        <end position="119"/>
    </location>
</feature>
<evidence type="ECO:0000256" key="6">
    <source>
        <dbReference type="SAM" id="Phobius"/>
    </source>
</evidence>
<feature type="transmembrane region" description="Helical" evidence="6">
    <location>
        <begin position="20"/>
        <end position="48"/>
    </location>
</feature>
<dbReference type="Proteomes" id="UP000278149">
    <property type="component" value="Unassembled WGS sequence"/>
</dbReference>
<feature type="transmembrane region" description="Helical" evidence="6">
    <location>
        <begin position="307"/>
        <end position="340"/>
    </location>
</feature>
<gene>
    <name evidence="7" type="ORF">D9Q81_04020</name>
</gene>
<dbReference type="Gene3D" id="1.20.1740.10">
    <property type="entry name" value="Amino acid/polyamine transporter I"/>
    <property type="match status" value="1"/>
</dbReference>